<keyword evidence="4" id="KW-0949">S-adenosyl-L-methionine</keyword>
<organism evidence="6 7">
    <name type="scientific">Aspergillus pseudoustus</name>
    <dbReference type="NCBI Taxonomy" id="1810923"/>
    <lineage>
        <taxon>Eukaryota</taxon>
        <taxon>Fungi</taxon>
        <taxon>Dikarya</taxon>
        <taxon>Ascomycota</taxon>
        <taxon>Pezizomycotina</taxon>
        <taxon>Eurotiomycetes</taxon>
        <taxon>Eurotiomycetidae</taxon>
        <taxon>Eurotiales</taxon>
        <taxon>Aspergillaceae</taxon>
        <taxon>Aspergillus</taxon>
        <taxon>Aspergillus subgen. Nidulantes</taxon>
    </lineage>
</organism>
<evidence type="ECO:0000259" key="5">
    <source>
        <dbReference type="Pfam" id="PF08241"/>
    </source>
</evidence>
<protein>
    <recommendedName>
        <fullName evidence="5">Methyltransferase type 11 domain-containing protein</fullName>
    </recommendedName>
</protein>
<gene>
    <name evidence="6" type="ORF">BJY01DRAFT_256314</name>
</gene>
<dbReference type="InterPro" id="IPR029063">
    <property type="entry name" value="SAM-dependent_MTases_sf"/>
</dbReference>
<evidence type="ECO:0000313" key="6">
    <source>
        <dbReference type="EMBL" id="KAL2825234.1"/>
    </source>
</evidence>
<proteinExistence type="inferred from homology"/>
<evidence type="ECO:0000256" key="3">
    <source>
        <dbReference type="ARBA" id="ARBA00022679"/>
    </source>
</evidence>
<evidence type="ECO:0000256" key="1">
    <source>
        <dbReference type="ARBA" id="ARBA00008361"/>
    </source>
</evidence>
<keyword evidence="3" id="KW-0808">Transferase</keyword>
<keyword evidence="7" id="KW-1185">Reference proteome</keyword>
<comment type="similarity">
    <text evidence="1">Belongs to the methyltransferase superfamily.</text>
</comment>
<feature type="domain" description="Methyltransferase type 11" evidence="5">
    <location>
        <begin position="63"/>
        <end position="156"/>
    </location>
</feature>
<dbReference type="Pfam" id="PF08241">
    <property type="entry name" value="Methyltransf_11"/>
    <property type="match status" value="1"/>
</dbReference>
<evidence type="ECO:0000256" key="2">
    <source>
        <dbReference type="ARBA" id="ARBA00022603"/>
    </source>
</evidence>
<reference evidence="6 7" key="1">
    <citation type="submission" date="2024-07" db="EMBL/GenBank/DDBJ databases">
        <title>Section-level genome sequencing and comparative genomics of Aspergillus sections Usti and Cavernicolus.</title>
        <authorList>
            <consortium name="Lawrence Berkeley National Laboratory"/>
            <person name="Nybo J.L."/>
            <person name="Vesth T.C."/>
            <person name="Theobald S."/>
            <person name="Frisvad J.C."/>
            <person name="Larsen T.O."/>
            <person name="Kjaerboelling I."/>
            <person name="Rothschild-Mancinelli K."/>
            <person name="Lyhne E.K."/>
            <person name="Kogle M.E."/>
            <person name="Barry K."/>
            <person name="Clum A."/>
            <person name="Na H."/>
            <person name="Ledsgaard L."/>
            <person name="Lin J."/>
            <person name="Lipzen A."/>
            <person name="Kuo A."/>
            <person name="Riley R."/>
            <person name="Mondo S."/>
            <person name="Labutti K."/>
            <person name="Haridas S."/>
            <person name="Pangalinan J."/>
            <person name="Salamov A.A."/>
            <person name="Simmons B.A."/>
            <person name="Magnuson J.K."/>
            <person name="Chen J."/>
            <person name="Drula E."/>
            <person name="Henrissat B."/>
            <person name="Wiebenga A."/>
            <person name="Lubbers R.J."/>
            <person name="Gomes A.C."/>
            <person name="Makela M.R."/>
            <person name="Stajich J."/>
            <person name="Grigoriev I.V."/>
            <person name="Mortensen U.H."/>
            <person name="De Vries R.P."/>
            <person name="Baker S.E."/>
            <person name="Andersen M.R."/>
        </authorList>
    </citation>
    <scope>NUCLEOTIDE SEQUENCE [LARGE SCALE GENOMIC DNA]</scope>
    <source>
        <strain evidence="6 7">CBS 123904</strain>
    </source>
</reference>
<dbReference type="EMBL" id="JBFXLU010000506">
    <property type="protein sequence ID" value="KAL2825234.1"/>
    <property type="molecule type" value="Genomic_DNA"/>
</dbReference>
<accession>A0ABR4IBW3</accession>
<dbReference type="PANTHER" id="PTHR44942">
    <property type="entry name" value="METHYLTRANSF_11 DOMAIN-CONTAINING PROTEIN"/>
    <property type="match status" value="1"/>
</dbReference>
<comment type="caution">
    <text evidence="6">The sequence shown here is derived from an EMBL/GenBank/DDBJ whole genome shotgun (WGS) entry which is preliminary data.</text>
</comment>
<sequence length="338" mass="37071">MAHQPPHSDTDPKKGALESQGQNWDWTTYAKYRPAYPDSLFEALYAYHAAGAGAANTFGIAHDVGAGPGIVSARLAQRFDHVNVSDPHSEFLKIARTRLSAPQPAPASEPYPPEGGGGNTEDATYIDLVIVAEALHWTDIPDAVAEFARRLKSGGTPCIVQYGPVWIMDDDDNNIMHAQQIWESMFRDVIVRDIFFNGCGDPTGKEIYVRAARQCATGFDNVAFPPSAWRDDVVRVFTNTGDDRTRVGLVAPDAGVGQEEDALGSGGADRRVFVEDDPERIVDGVDLAWLQGIFASFVPGRRAEEDLDRWKEMERALELAGGTVRVAWPSVRIFASRR</sequence>
<dbReference type="Gene3D" id="3.40.50.150">
    <property type="entry name" value="Vaccinia Virus protein VP39"/>
    <property type="match status" value="1"/>
</dbReference>
<evidence type="ECO:0000256" key="4">
    <source>
        <dbReference type="ARBA" id="ARBA00022691"/>
    </source>
</evidence>
<evidence type="ECO:0000313" key="7">
    <source>
        <dbReference type="Proteomes" id="UP001610446"/>
    </source>
</evidence>
<dbReference type="CDD" id="cd02440">
    <property type="entry name" value="AdoMet_MTases"/>
    <property type="match status" value="1"/>
</dbReference>
<keyword evidence="2" id="KW-0489">Methyltransferase</keyword>
<dbReference type="PANTHER" id="PTHR44942:SF4">
    <property type="entry name" value="METHYLTRANSFERASE TYPE 11 DOMAIN-CONTAINING PROTEIN"/>
    <property type="match status" value="1"/>
</dbReference>
<dbReference type="Proteomes" id="UP001610446">
    <property type="component" value="Unassembled WGS sequence"/>
</dbReference>
<dbReference type="InterPro" id="IPR013216">
    <property type="entry name" value="Methyltransf_11"/>
</dbReference>
<dbReference type="InterPro" id="IPR051052">
    <property type="entry name" value="Diverse_substrate_MTase"/>
</dbReference>
<name>A0ABR4IBW3_9EURO</name>
<dbReference type="SUPFAM" id="SSF53335">
    <property type="entry name" value="S-adenosyl-L-methionine-dependent methyltransferases"/>
    <property type="match status" value="1"/>
</dbReference>